<name>A0A9K3DZS5_HELAN</name>
<feature type="chain" id="PRO_5039902804" description="Secreted protein" evidence="2">
    <location>
        <begin position="23"/>
        <end position="142"/>
    </location>
</feature>
<keyword evidence="4" id="KW-1185">Reference proteome</keyword>
<evidence type="ECO:0000256" key="1">
    <source>
        <dbReference type="SAM" id="MobiDB-lite"/>
    </source>
</evidence>
<dbReference type="AlphaFoldDB" id="A0A9K3DZS5"/>
<evidence type="ECO:0008006" key="5">
    <source>
        <dbReference type="Google" id="ProtNLM"/>
    </source>
</evidence>
<gene>
    <name evidence="3" type="ORF">HanXRQr2_Chr15g0688671</name>
</gene>
<comment type="caution">
    <text evidence="3">The sequence shown here is derived from an EMBL/GenBank/DDBJ whole genome shotgun (WGS) entry which is preliminary data.</text>
</comment>
<feature type="signal peptide" evidence="2">
    <location>
        <begin position="1"/>
        <end position="22"/>
    </location>
</feature>
<dbReference type="Gramene" id="mRNA:HanXRQr2_Chr15g0688671">
    <property type="protein sequence ID" value="mRNA:HanXRQr2_Chr15g0688671"/>
    <property type="gene ID" value="HanXRQr2_Chr15g0688671"/>
</dbReference>
<sequence>MSGMIVIIWLSFSILLNRKGTSFSLTFIGDGKGNKRNTVRSSKSPENSWRRRQDECINPVRRNSINPVWRNSINPSDLRKSRPTKQRLIHTSDQHRPTPSIPTASTIRRRRSAPDTPREVPVSVFLPSFRPKYLLSSVLETS</sequence>
<feature type="region of interest" description="Disordered" evidence="1">
    <location>
        <begin position="28"/>
        <end position="54"/>
    </location>
</feature>
<reference evidence="3" key="1">
    <citation type="journal article" date="2017" name="Nature">
        <title>The sunflower genome provides insights into oil metabolism, flowering and Asterid evolution.</title>
        <authorList>
            <person name="Badouin H."/>
            <person name="Gouzy J."/>
            <person name="Grassa C.J."/>
            <person name="Murat F."/>
            <person name="Staton S.E."/>
            <person name="Cottret L."/>
            <person name="Lelandais-Briere C."/>
            <person name="Owens G.L."/>
            <person name="Carrere S."/>
            <person name="Mayjonade B."/>
            <person name="Legrand L."/>
            <person name="Gill N."/>
            <person name="Kane N.C."/>
            <person name="Bowers J.E."/>
            <person name="Hubner S."/>
            <person name="Bellec A."/>
            <person name="Berard A."/>
            <person name="Berges H."/>
            <person name="Blanchet N."/>
            <person name="Boniface M.C."/>
            <person name="Brunel D."/>
            <person name="Catrice O."/>
            <person name="Chaidir N."/>
            <person name="Claudel C."/>
            <person name="Donnadieu C."/>
            <person name="Faraut T."/>
            <person name="Fievet G."/>
            <person name="Helmstetter N."/>
            <person name="King M."/>
            <person name="Knapp S.J."/>
            <person name="Lai Z."/>
            <person name="Le Paslier M.C."/>
            <person name="Lippi Y."/>
            <person name="Lorenzon L."/>
            <person name="Mandel J.R."/>
            <person name="Marage G."/>
            <person name="Marchand G."/>
            <person name="Marquand E."/>
            <person name="Bret-Mestries E."/>
            <person name="Morien E."/>
            <person name="Nambeesan S."/>
            <person name="Nguyen T."/>
            <person name="Pegot-Espagnet P."/>
            <person name="Pouilly N."/>
            <person name="Raftis F."/>
            <person name="Sallet E."/>
            <person name="Schiex T."/>
            <person name="Thomas J."/>
            <person name="Vandecasteele C."/>
            <person name="Vares D."/>
            <person name="Vear F."/>
            <person name="Vautrin S."/>
            <person name="Crespi M."/>
            <person name="Mangin B."/>
            <person name="Burke J.M."/>
            <person name="Salse J."/>
            <person name="Munos S."/>
            <person name="Vincourt P."/>
            <person name="Rieseberg L.H."/>
            <person name="Langlade N.B."/>
        </authorList>
    </citation>
    <scope>NUCLEOTIDE SEQUENCE</scope>
    <source>
        <tissue evidence="3">Leaves</tissue>
    </source>
</reference>
<protein>
    <recommendedName>
        <fullName evidence="5">Secreted protein</fullName>
    </recommendedName>
</protein>
<evidence type="ECO:0000313" key="3">
    <source>
        <dbReference type="EMBL" id="KAF5764150.1"/>
    </source>
</evidence>
<dbReference type="EMBL" id="MNCJ02000330">
    <property type="protein sequence ID" value="KAF5764150.1"/>
    <property type="molecule type" value="Genomic_DNA"/>
</dbReference>
<dbReference type="Proteomes" id="UP000215914">
    <property type="component" value="Unassembled WGS sequence"/>
</dbReference>
<accession>A0A9K3DZS5</accession>
<keyword evidence="2" id="KW-0732">Signal</keyword>
<reference evidence="3" key="2">
    <citation type="submission" date="2020-06" db="EMBL/GenBank/DDBJ databases">
        <title>Helianthus annuus Genome sequencing and assembly Release 2.</title>
        <authorList>
            <person name="Gouzy J."/>
            <person name="Langlade N."/>
            <person name="Munos S."/>
        </authorList>
    </citation>
    <scope>NUCLEOTIDE SEQUENCE</scope>
    <source>
        <tissue evidence="3">Leaves</tissue>
    </source>
</reference>
<organism evidence="3 4">
    <name type="scientific">Helianthus annuus</name>
    <name type="common">Common sunflower</name>
    <dbReference type="NCBI Taxonomy" id="4232"/>
    <lineage>
        <taxon>Eukaryota</taxon>
        <taxon>Viridiplantae</taxon>
        <taxon>Streptophyta</taxon>
        <taxon>Embryophyta</taxon>
        <taxon>Tracheophyta</taxon>
        <taxon>Spermatophyta</taxon>
        <taxon>Magnoliopsida</taxon>
        <taxon>eudicotyledons</taxon>
        <taxon>Gunneridae</taxon>
        <taxon>Pentapetalae</taxon>
        <taxon>asterids</taxon>
        <taxon>campanulids</taxon>
        <taxon>Asterales</taxon>
        <taxon>Asteraceae</taxon>
        <taxon>Asteroideae</taxon>
        <taxon>Heliantheae alliance</taxon>
        <taxon>Heliantheae</taxon>
        <taxon>Helianthus</taxon>
    </lineage>
</organism>
<proteinExistence type="predicted"/>
<feature type="region of interest" description="Disordered" evidence="1">
    <location>
        <begin position="67"/>
        <end position="119"/>
    </location>
</feature>
<evidence type="ECO:0000313" key="4">
    <source>
        <dbReference type="Proteomes" id="UP000215914"/>
    </source>
</evidence>
<evidence type="ECO:0000256" key="2">
    <source>
        <dbReference type="SAM" id="SignalP"/>
    </source>
</evidence>